<evidence type="ECO:0000256" key="1">
    <source>
        <dbReference type="SAM" id="Phobius"/>
    </source>
</evidence>
<feature type="transmembrane region" description="Helical" evidence="1">
    <location>
        <begin position="82"/>
        <end position="107"/>
    </location>
</feature>
<comment type="caution">
    <text evidence="2">The sequence shown here is derived from an EMBL/GenBank/DDBJ whole genome shotgun (WGS) entry which is preliminary data.</text>
</comment>
<dbReference type="AlphaFoldDB" id="A0AAE4MI23"/>
<name>A0AAE4MI23_9EURY</name>
<evidence type="ECO:0000313" key="3">
    <source>
        <dbReference type="Proteomes" id="UP001271789"/>
    </source>
</evidence>
<feature type="transmembrane region" description="Helical" evidence="1">
    <location>
        <begin position="21"/>
        <end position="36"/>
    </location>
</feature>
<evidence type="ECO:0008006" key="4">
    <source>
        <dbReference type="Google" id="ProtNLM"/>
    </source>
</evidence>
<dbReference type="Pfam" id="PF13346">
    <property type="entry name" value="ABC2_membrane_5"/>
    <property type="match status" value="1"/>
</dbReference>
<keyword evidence="1" id="KW-0472">Membrane</keyword>
<dbReference type="RefSeq" id="WP_338098979.1">
    <property type="nucleotide sequence ID" value="NZ_JAWDKD010000008.1"/>
</dbReference>
<organism evidence="2 3">
    <name type="scientific">Methanolapillus africanus</name>
    <dbReference type="NCBI Taxonomy" id="3028297"/>
    <lineage>
        <taxon>Archaea</taxon>
        <taxon>Methanobacteriati</taxon>
        <taxon>Methanobacteriota</taxon>
        <taxon>Stenosarchaea group</taxon>
        <taxon>Methanomicrobia</taxon>
        <taxon>Methanosarcinales</taxon>
        <taxon>Methanosarcinaceae</taxon>
        <taxon>Methanolapillus</taxon>
    </lineage>
</organism>
<dbReference type="InterPro" id="IPR025699">
    <property type="entry name" value="ABC2_memb-like"/>
</dbReference>
<reference evidence="2" key="1">
    <citation type="submission" date="2023-06" db="EMBL/GenBank/DDBJ databases">
        <title>Genome sequence of Methanosarcinaceae archaeon Ag5.</title>
        <authorList>
            <person name="Protasov E."/>
            <person name="Platt K."/>
            <person name="Poehlein A."/>
            <person name="Daniel R."/>
            <person name="Brune A."/>
        </authorList>
    </citation>
    <scope>NUCLEOTIDE SEQUENCE</scope>
    <source>
        <strain evidence="2">Ag5</strain>
    </source>
</reference>
<sequence length="220" mass="24773">MNKILSVARLDFYTIKPYQKSLFGMVLIWLVLFLVFRSIGMIAAILMISLTLFATYPFSIGERYGLDTLYSTLSVKRKHVVIGRYAFAFLIELIGTIVVLILAVLPIFNAWEDITISEFLVVICILYAICALVIAAQYPIFFKYGYTKSKLFAYLPLMLIFLASTSIPLLIEFSNLDPATLFDIAASNIYLIGIGFVVVGLVLQVLSCLLSCKLYEKRDL</sequence>
<feature type="transmembrane region" description="Helical" evidence="1">
    <location>
        <begin position="151"/>
        <end position="171"/>
    </location>
</feature>
<feature type="transmembrane region" description="Helical" evidence="1">
    <location>
        <begin position="119"/>
        <end position="139"/>
    </location>
</feature>
<dbReference type="Proteomes" id="UP001271789">
    <property type="component" value="Unassembled WGS sequence"/>
</dbReference>
<proteinExistence type="predicted"/>
<gene>
    <name evidence="2" type="ORF">MsAg5_04240</name>
</gene>
<feature type="transmembrane region" description="Helical" evidence="1">
    <location>
        <begin position="42"/>
        <end position="61"/>
    </location>
</feature>
<evidence type="ECO:0000313" key="2">
    <source>
        <dbReference type="EMBL" id="MDV0446579.1"/>
    </source>
</evidence>
<keyword evidence="1" id="KW-1133">Transmembrane helix</keyword>
<keyword evidence="1" id="KW-0812">Transmembrane</keyword>
<protein>
    <recommendedName>
        <fullName evidence="4">ABC-2 transporter permease</fullName>
    </recommendedName>
</protein>
<accession>A0AAE4MI23</accession>
<feature type="transmembrane region" description="Helical" evidence="1">
    <location>
        <begin position="191"/>
        <end position="212"/>
    </location>
</feature>
<dbReference type="EMBL" id="JAWDKD010000008">
    <property type="protein sequence ID" value="MDV0446579.1"/>
    <property type="molecule type" value="Genomic_DNA"/>
</dbReference>
<keyword evidence="3" id="KW-1185">Reference proteome</keyword>